<name>A0ABV5X4R1_9MICO</name>
<gene>
    <name evidence="2" type="ORF">ACFFN1_13585</name>
</gene>
<evidence type="ECO:0000313" key="2">
    <source>
        <dbReference type="EMBL" id="MFB9777418.1"/>
    </source>
</evidence>
<feature type="non-terminal residue" evidence="2">
    <location>
        <position position="1"/>
    </location>
</feature>
<organism evidence="2 3">
    <name type="scientific">Brevibacterium otitidis</name>
    <dbReference type="NCBI Taxonomy" id="53364"/>
    <lineage>
        <taxon>Bacteria</taxon>
        <taxon>Bacillati</taxon>
        <taxon>Actinomycetota</taxon>
        <taxon>Actinomycetes</taxon>
        <taxon>Micrococcales</taxon>
        <taxon>Brevibacteriaceae</taxon>
        <taxon>Brevibacterium</taxon>
    </lineage>
</organism>
<feature type="region of interest" description="Disordered" evidence="1">
    <location>
        <begin position="36"/>
        <end position="59"/>
    </location>
</feature>
<proteinExistence type="predicted"/>
<dbReference type="Proteomes" id="UP001589707">
    <property type="component" value="Unassembled WGS sequence"/>
</dbReference>
<protein>
    <submittedName>
        <fullName evidence="2">Uncharacterized protein</fullName>
    </submittedName>
</protein>
<dbReference type="EMBL" id="JBHMAU010000089">
    <property type="protein sequence ID" value="MFB9777418.1"/>
    <property type="molecule type" value="Genomic_DNA"/>
</dbReference>
<reference evidence="2 3" key="1">
    <citation type="submission" date="2024-09" db="EMBL/GenBank/DDBJ databases">
        <authorList>
            <person name="Sun Q."/>
            <person name="Mori K."/>
        </authorList>
    </citation>
    <scope>NUCLEOTIDE SEQUENCE [LARGE SCALE GENOMIC DNA]</scope>
    <source>
        <strain evidence="2 3">JCM 11683</strain>
    </source>
</reference>
<accession>A0ABV5X4R1</accession>
<dbReference type="RefSeq" id="WP_376841365.1">
    <property type="nucleotide sequence ID" value="NZ_JBHMAU010000089.1"/>
</dbReference>
<evidence type="ECO:0000313" key="3">
    <source>
        <dbReference type="Proteomes" id="UP001589707"/>
    </source>
</evidence>
<evidence type="ECO:0000256" key="1">
    <source>
        <dbReference type="SAM" id="MobiDB-lite"/>
    </source>
</evidence>
<keyword evidence="3" id="KW-1185">Reference proteome</keyword>
<comment type="caution">
    <text evidence="2">The sequence shown here is derived from an EMBL/GenBank/DDBJ whole genome shotgun (WGS) entry which is preliminary data.</text>
</comment>
<sequence length="59" mass="6247">DVALERLGFDPTDLERLKRDREKGNASSLAAALLVQKPDPGAMESAARRGLGSAAPEDL</sequence>